<keyword evidence="2" id="KW-1185">Reference proteome</keyword>
<gene>
    <name evidence="1" type="ORF">M513_02779</name>
</gene>
<accession>A0A085MGH8</accession>
<evidence type="ECO:0000313" key="1">
    <source>
        <dbReference type="EMBL" id="KFD56324.1"/>
    </source>
</evidence>
<dbReference type="AlphaFoldDB" id="A0A085MGH8"/>
<evidence type="ECO:0000313" key="2">
    <source>
        <dbReference type="Proteomes" id="UP000030764"/>
    </source>
</evidence>
<dbReference type="Proteomes" id="UP000030764">
    <property type="component" value="Unassembled WGS sequence"/>
</dbReference>
<reference evidence="1 2" key="1">
    <citation type="journal article" date="2014" name="Nat. Genet.">
        <title>Genome and transcriptome of the porcine whipworm Trichuris suis.</title>
        <authorList>
            <person name="Jex A.R."/>
            <person name="Nejsum P."/>
            <person name="Schwarz E.M."/>
            <person name="Hu L."/>
            <person name="Young N.D."/>
            <person name="Hall R.S."/>
            <person name="Korhonen P.K."/>
            <person name="Liao S."/>
            <person name="Thamsborg S."/>
            <person name="Xia J."/>
            <person name="Xu P."/>
            <person name="Wang S."/>
            <person name="Scheerlinck J.P."/>
            <person name="Hofmann A."/>
            <person name="Sternberg P.W."/>
            <person name="Wang J."/>
            <person name="Gasser R.B."/>
        </authorList>
    </citation>
    <scope>NUCLEOTIDE SEQUENCE [LARGE SCALE GENOMIC DNA]</scope>
    <source>
        <strain evidence="1">DCEP-RM93M</strain>
    </source>
</reference>
<dbReference type="EMBL" id="KL363194">
    <property type="protein sequence ID" value="KFD56324.1"/>
    <property type="molecule type" value="Genomic_DNA"/>
</dbReference>
<organism evidence="1 2">
    <name type="scientific">Trichuris suis</name>
    <name type="common">pig whipworm</name>
    <dbReference type="NCBI Taxonomy" id="68888"/>
    <lineage>
        <taxon>Eukaryota</taxon>
        <taxon>Metazoa</taxon>
        <taxon>Ecdysozoa</taxon>
        <taxon>Nematoda</taxon>
        <taxon>Enoplea</taxon>
        <taxon>Dorylaimia</taxon>
        <taxon>Trichinellida</taxon>
        <taxon>Trichuridae</taxon>
        <taxon>Trichuris</taxon>
    </lineage>
</organism>
<name>A0A085MGH8_9BILA</name>
<protein>
    <submittedName>
        <fullName evidence="1">Uncharacterized protein</fullName>
    </submittedName>
</protein>
<proteinExistence type="predicted"/>
<sequence length="60" mass="7327">MLDNVCPSHEKAYQYLDVALQWFEECDLKKCRCLRKTELTFHFDPTFSFLRLYFILISKM</sequence>